<reference evidence="3 4" key="1">
    <citation type="submission" date="2012-09" db="EMBL/GenBank/DDBJ databases">
        <title>Genome Sequence of alkane-degrading Bacterium Alcanivorax jadensis T9.</title>
        <authorList>
            <person name="Lai Q."/>
            <person name="Shao Z."/>
        </authorList>
    </citation>
    <scope>NUCLEOTIDE SEQUENCE [LARGE SCALE GENOMIC DNA]</scope>
    <source>
        <strain evidence="3 4">T9</strain>
    </source>
</reference>
<proteinExistence type="predicted"/>
<sequence>MARSEIPLEDWLTNDQEMLTWLEQHLRRKGAPIQVLNPYNLRPALLDAAHYLIINSSSQKELMNLKAAWRRYKSDKKHGNQVVQVRLSPRVKRQLANLSKRTSVSETVERLIKEEVGYFKDRNAAIQNAIQEHIQRHEESAAGKLDHLQKERSKLIFHNEELQAELSETQKEMSNILFRLVELEVALNIQAEESLELTPDEKQEALHRHQSLLDYFRKQLKATASLAQAENHSSTNQGPRPQKT</sequence>
<dbReference type="RefSeq" id="WP_146026884.1">
    <property type="nucleotide sequence ID" value="NZ_ARXU01000014.1"/>
</dbReference>
<dbReference type="EMBL" id="ARXU01000014">
    <property type="protein sequence ID" value="KGD60148.1"/>
    <property type="molecule type" value="Genomic_DNA"/>
</dbReference>
<evidence type="ECO:0008006" key="5">
    <source>
        <dbReference type="Google" id="ProtNLM"/>
    </source>
</evidence>
<gene>
    <name evidence="3" type="ORF">T9A_02906</name>
</gene>
<name>A0ABR4W9Q7_9GAMM</name>
<keyword evidence="4" id="KW-1185">Reference proteome</keyword>
<evidence type="ECO:0000256" key="1">
    <source>
        <dbReference type="SAM" id="Coils"/>
    </source>
</evidence>
<evidence type="ECO:0000313" key="4">
    <source>
        <dbReference type="Proteomes" id="UP000029443"/>
    </source>
</evidence>
<evidence type="ECO:0000256" key="2">
    <source>
        <dbReference type="SAM" id="MobiDB-lite"/>
    </source>
</evidence>
<protein>
    <recommendedName>
        <fullName evidence="5">KfrA N-terminal DNA-binding domain-containing protein</fullName>
    </recommendedName>
</protein>
<feature type="compositionally biased region" description="Polar residues" evidence="2">
    <location>
        <begin position="225"/>
        <end position="244"/>
    </location>
</feature>
<accession>A0ABR4W9Q7</accession>
<evidence type="ECO:0000313" key="3">
    <source>
        <dbReference type="EMBL" id="KGD60148.1"/>
    </source>
</evidence>
<keyword evidence="1" id="KW-0175">Coiled coil</keyword>
<dbReference type="Proteomes" id="UP000029443">
    <property type="component" value="Unassembled WGS sequence"/>
</dbReference>
<feature type="coiled-coil region" evidence="1">
    <location>
        <begin position="145"/>
        <end position="179"/>
    </location>
</feature>
<comment type="caution">
    <text evidence="3">The sequence shown here is derived from an EMBL/GenBank/DDBJ whole genome shotgun (WGS) entry which is preliminary data.</text>
</comment>
<feature type="region of interest" description="Disordered" evidence="2">
    <location>
        <begin position="224"/>
        <end position="244"/>
    </location>
</feature>
<organism evidence="3 4">
    <name type="scientific">Alcanivorax jadensis T9</name>
    <dbReference type="NCBI Taxonomy" id="1177181"/>
    <lineage>
        <taxon>Bacteria</taxon>
        <taxon>Pseudomonadati</taxon>
        <taxon>Pseudomonadota</taxon>
        <taxon>Gammaproteobacteria</taxon>
        <taxon>Oceanospirillales</taxon>
        <taxon>Alcanivoracaceae</taxon>
        <taxon>Alcanivorax</taxon>
    </lineage>
</organism>